<dbReference type="GeneID" id="35595596"/>
<dbReference type="Proteomes" id="UP000225277">
    <property type="component" value="Unassembled WGS sequence"/>
</dbReference>
<sequence length="177" mass="20505">MQVPSNAGRSGSAYELQLDNAMWLCMLDRIENIIDRRFKFTGLIREAMFPIQIGYARLTQGTSDRFFQQGNRKLAMLGDTIMRSIIVDAWARYDETVLSLDRRVAKTMCNKNFVRHAYRLFIDRLVVGYFPDGILPGKHVLATTMKAIVGAVWYDSNHDMWEMRELMDLLLETKLAM</sequence>
<dbReference type="GO" id="GO:0004525">
    <property type="term" value="F:ribonuclease III activity"/>
    <property type="evidence" value="ECO:0007669"/>
    <property type="project" value="InterPro"/>
</dbReference>
<organism evidence="1 2">
    <name type="scientific">Ramularia collo-cygni</name>
    <dbReference type="NCBI Taxonomy" id="112498"/>
    <lineage>
        <taxon>Eukaryota</taxon>
        <taxon>Fungi</taxon>
        <taxon>Dikarya</taxon>
        <taxon>Ascomycota</taxon>
        <taxon>Pezizomycotina</taxon>
        <taxon>Dothideomycetes</taxon>
        <taxon>Dothideomycetidae</taxon>
        <taxon>Mycosphaerellales</taxon>
        <taxon>Mycosphaerellaceae</taxon>
        <taxon>Ramularia</taxon>
    </lineage>
</organism>
<dbReference type="OrthoDB" id="67027at2759"/>
<evidence type="ECO:0008006" key="3">
    <source>
        <dbReference type="Google" id="ProtNLM"/>
    </source>
</evidence>
<dbReference type="EMBL" id="FJUY01000001">
    <property type="protein sequence ID" value="CZT14218.1"/>
    <property type="molecule type" value="Genomic_DNA"/>
</dbReference>
<keyword evidence="2" id="KW-1185">Reference proteome</keyword>
<dbReference type="RefSeq" id="XP_023621116.1">
    <property type="nucleotide sequence ID" value="XM_023765348.1"/>
</dbReference>
<dbReference type="STRING" id="112498.A0A2D3UMR7"/>
<dbReference type="InterPro" id="IPR036389">
    <property type="entry name" value="RNase_III_sf"/>
</dbReference>
<proteinExistence type="predicted"/>
<dbReference type="AlphaFoldDB" id="A0A2D3UMR7"/>
<accession>A0A2D3UMR7</accession>
<evidence type="ECO:0000313" key="1">
    <source>
        <dbReference type="EMBL" id="CZT14218.1"/>
    </source>
</evidence>
<name>A0A2D3UMR7_9PEZI</name>
<dbReference type="Gene3D" id="1.10.1520.10">
    <property type="entry name" value="Ribonuclease III domain"/>
    <property type="match status" value="1"/>
</dbReference>
<evidence type="ECO:0000313" key="2">
    <source>
        <dbReference type="Proteomes" id="UP000225277"/>
    </source>
</evidence>
<protein>
    <recommendedName>
        <fullName evidence="3">RNase III domain-containing protein</fullName>
    </recommendedName>
</protein>
<dbReference type="SUPFAM" id="SSF69065">
    <property type="entry name" value="RNase III domain-like"/>
    <property type="match status" value="1"/>
</dbReference>
<gene>
    <name evidence="1" type="ORF">RCC_00192</name>
</gene>
<dbReference type="GO" id="GO:0006396">
    <property type="term" value="P:RNA processing"/>
    <property type="evidence" value="ECO:0007669"/>
    <property type="project" value="InterPro"/>
</dbReference>
<reference evidence="1 2" key="1">
    <citation type="submission" date="2016-03" db="EMBL/GenBank/DDBJ databases">
        <authorList>
            <person name="Ploux O."/>
        </authorList>
    </citation>
    <scope>NUCLEOTIDE SEQUENCE [LARGE SCALE GENOMIC DNA]</scope>
    <source>
        <strain evidence="1 2">URUG2</strain>
    </source>
</reference>